<keyword evidence="2" id="KW-1185">Reference proteome</keyword>
<proteinExistence type="predicted"/>
<accession>A0ABU3CQ62</accession>
<name>A0ABU3CQ62_9FLAO</name>
<feature type="non-terminal residue" evidence="1">
    <location>
        <position position="90"/>
    </location>
</feature>
<reference evidence="1 2" key="1">
    <citation type="submission" date="2023-09" db="EMBL/GenBank/DDBJ databases">
        <authorList>
            <person name="Rey-Velasco X."/>
        </authorList>
    </citation>
    <scope>NUCLEOTIDE SEQUENCE [LARGE SCALE GENOMIC DNA]</scope>
    <source>
        <strain evidence="1 2">F260</strain>
    </source>
</reference>
<protein>
    <submittedName>
        <fullName evidence="1">Uncharacterized protein</fullName>
    </submittedName>
</protein>
<organism evidence="1 2">
    <name type="scientific">Autumnicola lenta</name>
    <dbReference type="NCBI Taxonomy" id="3075593"/>
    <lineage>
        <taxon>Bacteria</taxon>
        <taxon>Pseudomonadati</taxon>
        <taxon>Bacteroidota</taxon>
        <taxon>Flavobacteriia</taxon>
        <taxon>Flavobacteriales</taxon>
        <taxon>Flavobacteriaceae</taxon>
        <taxon>Autumnicola</taxon>
    </lineage>
</organism>
<gene>
    <name evidence="1" type="ORF">RM545_17565</name>
</gene>
<comment type="caution">
    <text evidence="1">The sequence shown here is derived from an EMBL/GenBank/DDBJ whole genome shotgun (WGS) entry which is preliminary data.</text>
</comment>
<dbReference type="Proteomes" id="UP001245285">
    <property type="component" value="Unassembled WGS sequence"/>
</dbReference>
<evidence type="ECO:0000313" key="2">
    <source>
        <dbReference type="Proteomes" id="UP001245285"/>
    </source>
</evidence>
<evidence type="ECO:0000313" key="1">
    <source>
        <dbReference type="EMBL" id="MDT0648500.1"/>
    </source>
</evidence>
<dbReference type="EMBL" id="JAVRHO010000096">
    <property type="protein sequence ID" value="MDT0648500.1"/>
    <property type="molecule type" value="Genomic_DNA"/>
</dbReference>
<sequence>MGWYFAGATNAPANNCFATAITAAIPGAAKEPKLPGGNQKTIAGRLIRELERKLAPGEFAAELDLFKKKVLAQEKNSKNKIYSLHEPEVY</sequence>